<dbReference type="Pfam" id="PF19474">
    <property type="entry name" value="DUF6011"/>
    <property type="match status" value="1"/>
</dbReference>
<feature type="region of interest" description="Disordered" evidence="1">
    <location>
        <begin position="30"/>
        <end position="62"/>
    </location>
</feature>
<name>A0A0K2B678_STRA7</name>
<dbReference type="EMBL" id="CP012383">
    <property type="protein sequence ID" value="AKZ60738.1"/>
    <property type="molecule type" value="Genomic_DNA"/>
</dbReference>
<sequence length="80" mass="9155">MTDRFTRCRYCPRMLTSEESIRRGYGEKCGRDRGLIPPKRRPAARPRVRRLPAPVPPAPDALPGQDALDLFYMQPTLDSI</sequence>
<evidence type="ECO:0000313" key="2">
    <source>
        <dbReference type="EMBL" id="AKZ60738.1"/>
    </source>
</evidence>
<gene>
    <name evidence="2" type="ORF">SAM23877_p029</name>
</gene>
<evidence type="ECO:0000256" key="1">
    <source>
        <dbReference type="SAM" id="MobiDB-lite"/>
    </source>
</evidence>
<protein>
    <submittedName>
        <fullName evidence="2">Uncharacterized protein</fullName>
    </submittedName>
</protein>
<dbReference type="RefSeq" id="WP_425314800.1">
    <property type="nucleotide sequence ID" value="NZ_CP012383.1"/>
</dbReference>
<keyword evidence="2" id="KW-0614">Plasmid</keyword>
<evidence type="ECO:0000313" key="3">
    <source>
        <dbReference type="Proteomes" id="UP000061018"/>
    </source>
</evidence>
<dbReference type="InterPro" id="IPR046053">
    <property type="entry name" value="DUF6011"/>
</dbReference>
<dbReference type="KEGG" id="samb:SAM23877_p029"/>
<proteinExistence type="predicted"/>
<dbReference type="AlphaFoldDB" id="A0A0K2B678"/>
<organism evidence="2 3">
    <name type="scientific">Streptomyces ambofaciens (strain ATCC 23877 / 3486 / DSM 40053 / JCM 4204 / NBRC 12836 / NRRL B-2516)</name>
    <dbReference type="NCBI Taxonomy" id="278992"/>
    <lineage>
        <taxon>Bacteria</taxon>
        <taxon>Bacillati</taxon>
        <taxon>Actinomycetota</taxon>
        <taxon>Actinomycetes</taxon>
        <taxon>Kitasatosporales</taxon>
        <taxon>Streptomycetaceae</taxon>
        <taxon>Streptomyces</taxon>
    </lineage>
</organism>
<accession>A0A0K2B678</accession>
<dbReference type="Proteomes" id="UP000061018">
    <property type="component" value="Plasmid pSAM1"/>
</dbReference>
<geneLocation type="plasmid" evidence="2 3">
    <name>pSAM1</name>
</geneLocation>
<feature type="compositionally biased region" description="Basic residues" evidence="1">
    <location>
        <begin position="38"/>
        <end position="50"/>
    </location>
</feature>
<reference evidence="3" key="1">
    <citation type="journal article" date="2015" name="J. Biotechnol.">
        <title>Complete genome sequence of Streptomyces ambofaciens ATCC 23877, the spiramycin producer.</title>
        <authorList>
            <person name="Thibessard A."/>
            <person name="Haas D."/>
            <person name="Gerbaud C."/>
            <person name="Aigle B."/>
            <person name="Lautru S."/>
            <person name="Pernodet J.L."/>
            <person name="Leblond P."/>
        </authorList>
    </citation>
    <scope>NUCLEOTIDE SEQUENCE [LARGE SCALE GENOMIC DNA]</scope>
    <source>
        <strain evidence="3">ATCC 23877 / 3486 / DSM 40053 / JCM 4204 / NBRC 12836 / NRRL B-2516</strain>
        <plasmid evidence="3">pSAM1</plasmid>
    </source>
</reference>